<proteinExistence type="predicted"/>
<dbReference type="Pfam" id="PF01266">
    <property type="entry name" value="DAO"/>
    <property type="match status" value="1"/>
</dbReference>
<dbReference type="OrthoDB" id="429143at2759"/>
<name>A0A0D2ISU5_9EURO</name>
<accession>A0A0D2ISU5</accession>
<gene>
    <name evidence="2" type="ORF">Z518_04231</name>
</gene>
<dbReference type="PANTHER" id="PTHR13847">
    <property type="entry name" value="SARCOSINE DEHYDROGENASE-RELATED"/>
    <property type="match status" value="1"/>
</dbReference>
<dbReference type="PANTHER" id="PTHR13847:SF279">
    <property type="entry name" value="FAD DEPENDENT OXIDOREDUCTASE DOMAIN-CONTAINING PROTEIN-RELATED"/>
    <property type="match status" value="1"/>
</dbReference>
<dbReference type="GeneID" id="25292302"/>
<dbReference type="RefSeq" id="XP_013273392.1">
    <property type="nucleotide sequence ID" value="XM_013417938.1"/>
</dbReference>
<dbReference type="Proteomes" id="UP000053617">
    <property type="component" value="Unassembled WGS sequence"/>
</dbReference>
<keyword evidence="3" id="KW-1185">Reference proteome</keyword>
<evidence type="ECO:0000259" key="1">
    <source>
        <dbReference type="Pfam" id="PF01266"/>
    </source>
</evidence>
<dbReference type="InterPro" id="IPR036188">
    <property type="entry name" value="FAD/NAD-bd_sf"/>
</dbReference>
<dbReference type="AlphaFoldDB" id="A0A0D2ISU5"/>
<dbReference type="InterPro" id="IPR006076">
    <property type="entry name" value="FAD-dep_OxRdtase"/>
</dbReference>
<protein>
    <recommendedName>
        <fullName evidence="1">FAD dependent oxidoreductase domain-containing protein</fullName>
    </recommendedName>
</protein>
<evidence type="ECO:0000313" key="2">
    <source>
        <dbReference type="EMBL" id="KIX06256.1"/>
    </source>
</evidence>
<dbReference type="Gene3D" id="3.50.50.60">
    <property type="entry name" value="FAD/NAD(P)-binding domain"/>
    <property type="match status" value="1"/>
</dbReference>
<organism evidence="2 3">
    <name type="scientific">Rhinocladiella mackenziei CBS 650.93</name>
    <dbReference type="NCBI Taxonomy" id="1442369"/>
    <lineage>
        <taxon>Eukaryota</taxon>
        <taxon>Fungi</taxon>
        <taxon>Dikarya</taxon>
        <taxon>Ascomycota</taxon>
        <taxon>Pezizomycotina</taxon>
        <taxon>Eurotiomycetes</taxon>
        <taxon>Chaetothyriomycetidae</taxon>
        <taxon>Chaetothyriales</taxon>
        <taxon>Herpotrichiellaceae</taxon>
        <taxon>Rhinocladiella</taxon>
    </lineage>
</organism>
<dbReference type="Gene3D" id="3.30.9.10">
    <property type="entry name" value="D-Amino Acid Oxidase, subunit A, domain 2"/>
    <property type="match status" value="1"/>
</dbReference>
<dbReference type="HOGENOM" id="CLU_022730_0_1_1"/>
<dbReference type="GO" id="GO:0005737">
    <property type="term" value="C:cytoplasm"/>
    <property type="evidence" value="ECO:0007669"/>
    <property type="project" value="TreeGrafter"/>
</dbReference>
<dbReference type="STRING" id="1442369.A0A0D2ISU5"/>
<dbReference type="VEuPathDB" id="FungiDB:Z518_04231"/>
<sequence>MSLPHPNPMPSYWLSFASDLTKHRTTESLPQEVDVVIIGSGFAGAAAAYHILEKDDGNRPSTVILEARDVCSGATARNGGHLKPDLYMNAIRSEQMFGVRVAEELSRFETQQVMDVKRLVEKERIDCDFELTRAIDVFVDRRVAEPTIAAFSDMKARGYRFPDDLHFIADPKKAEQVSGVKGALAAFTFTAGSIWPYKMVSHLLRRCLEWGANLQANTPVLEISESPASAGRWILNTPRGEIRAKKVVIAANAYVPLLLPELSDKITPARGIACRIAVPEHGKMAPHLNNSYTIRYGPQEYDYLISRTDGSIIVGGAKQAVLLNDSYWHNNIDDSQLIPGAAKYFDGYMQRMFHGWEDSGAKVTDVWTGVMGYSSDLMPWVGEIPGKPRVYITAGFTGHGMPRILGCSAAVASLVRGDVRSLSETPIPPPYWMTQDRLETKKSMTWEYMAGSRPLL</sequence>
<evidence type="ECO:0000313" key="3">
    <source>
        <dbReference type="Proteomes" id="UP000053617"/>
    </source>
</evidence>
<dbReference type="SUPFAM" id="SSF51905">
    <property type="entry name" value="FAD/NAD(P)-binding domain"/>
    <property type="match status" value="1"/>
</dbReference>
<reference evidence="2 3" key="1">
    <citation type="submission" date="2015-01" db="EMBL/GenBank/DDBJ databases">
        <title>The Genome Sequence of Rhinocladiella mackenzie CBS 650.93.</title>
        <authorList>
            <consortium name="The Broad Institute Genomics Platform"/>
            <person name="Cuomo C."/>
            <person name="de Hoog S."/>
            <person name="Gorbushina A."/>
            <person name="Stielow B."/>
            <person name="Teixiera M."/>
            <person name="Abouelleil A."/>
            <person name="Chapman S.B."/>
            <person name="Priest M."/>
            <person name="Young S.K."/>
            <person name="Wortman J."/>
            <person name="Nusbaum C."/>
            <person name="Birren B."/>
        </authorList>
    </citation>
    <scope>NUCLEOTIDE SEQUENCE [LARGE SCALE GENOMIC DNA]</scope>
    <source>
        <strain evidence="2 3">CBS 650.93</strain>
    </source>
</reference>
<feature type="domain" description="FAD dependent oxidoreductase" evidence="1">
    <location>
        <begin position="34"/>
        <end position="413"/>
    </location>
</feature>
<dbReference type="EMBL" id="KN847477">
    <property type="protein sequence ID" value="KIX06256.1"/>
    <property type="molecule type" value="Genomic_DNA"/>
</dbReference>